<organism evidence="1 2">
    <name type="scientific">Halalkalibacter suaedae</name>
    <dbReference type="NCBI Taxonomy" id="2822140"/>
    <lineage>
        <taxon>Bacteria</taxon>
        <taxon>Bacillati</taxon>
        <taxon>Bacillota</taxon>
        <taxon>Bacilli</taxon>
        <taxon>Bacillales</taxon>
        <taxon>Bacillaceae</taxon>
        <taxon>Halalkalibacter</taxon>
    </lineage>
</organism>
<name>A0A940X004_9BACI</name>
<comment type="caution">
    <text evidence="1">The sequence shown here is derived from an EMBL/GenBank/DDBJ whole genome shotgun (WGS) entry which is preliminary data.</text>
</comment>
<evidence type="ECO:0000313" key="2">
    <source>
        <dbReference type="Proteomes" id="UP000678228"/>
    </source>
</evidence>
<protein>
    <submittedName>
        <fullName evidence="1">DUF177 domain-containing protein</fullName>
    </submittedName>
</protein>
<reference evidence="1" key="1">
    <citation type="submission" date="2021-03" db="EMBL/GenBank/DDBJ databases">
        <title>Bacillus suaedae sp. nov., isolated from Suaeda aralocaspica.</title>
        <authorList>
            <person name="Lei R.F.R."/>
        </authorList>
    </citation>
    <scope>NUCLEOTIDE SEQUENCE</scope>
    <source>
        <strain evidence="1">YZJH907-2</strain>
    </source>
</reference>
<keyword evidence="2" id="KW-1185">Reference proteome</keyword>
<dbReference type="Proteomes" id="UP000678228">
    <property type="component" value="Unassembled WGS sequence"/>
</dbReference>
<accession>A0A940X004</accession>
<dbReference type="Pfam" id="PF02620">
    <property type="entry name" value="YceD"/>
    <property type="match status" value="1"/>
</dbReference>
<dbReference type="AlphaFoldDB" id="A0A940X004"/>
<dbReference type="RefSeq" id="WP_210597834.1">
    <property type="nucleotide sequence ID" value="NZ_JAGKSQ010000005.1"/>
</dbReference>
<gene>
    <name evidence="1" type="ORF">J7W16_13445</name>
</gene>
<dbReference type="EMBL" id="JAGKSQ010000005">
    <property type="protein sequence ID" value="MBP3952140.1"/>
    <property type="molecule type" value="Genomic_DNA"/>
</dbReference>
<proteinExistence type="predicted"/>
<evidence type="ECO:0000313" key="1">
    <source>
        <dbReference type="EMBL" id="MBP3952140.1"/>
    </source>
</evidence>
<dbReference type="InterPro" id="IPR003772">
    <property type="entry name" value="YceD"/>
</dbReference>
<sequence>MKWSLQQLNVAKHKPFTFDETVDLTSIKQLNSEIRSVSPIRVQGDLLYRGSLLTFTLKITGELILPCSRTLADVNFPINLNVVEQFHPVNDYVTADVDRDDIHFFEGEMIDLIPAIEERVLLEIPMQVFADDGSERLAPPTGKDWELLTEENQKKRIDPRLADLAKFFEKE</sequence>